<dbReference type="EC" id="1.1.1.88" evidence="3"/>
<dbReference type="NCBIfam" id="TIGR00532">
    <property type="entry name" value="HMG_CoA_R_NAD"/>
    <property type="match status" value="1"/>
</dbReference>
<dbReference type="InterPro" id="IPR023076">
    <property type="entry name" value="HMG_CoA_Rdtase_CS"/>
</dbReference>
<dbReference type="SUPFAM" id="SSF56542">
    <property type="entry name" value="Substrate-binding domain of HMG-CoA reductase"/>
    <property type="match status" value="1"/>
</dbReference>
<evidence type="ECO:0000313" key="4">
    <source>
        <dbReference type="EMBL" id="HIZ71599.1"/>
    </source>
</evidence>
<dbReference type="Proteomes" id="UP000824106">
    <property type="component" value="Unassembled WGS sequence"/>
</dbReference>
<reference evidence="4" key="2">
    <citation type="submission" date="2021-04" db="EMBL/GenBank/DDBJ databases">
        <authorList>
            <person name="Gilroy R."/>
        </authorList>
    </citation>
    <scope>NUCLEOTIDE SEQUENCE</scope>
    <source>
        <strain evidence="4">CHK169-4300</strain>
    </source>
</reference>
<keyword evidence="2 3" id="KW-0560">Oxidoreductase</keyword>
<keyword evidence="3" id="KW-0520">NAD</keyword>
<dbReference type="InterPro" id="IPR023074">
    <property type="entry name" value="HMG_CoA_Rdtase_cat_sf"/>
</dbReference>
<dbReference type="InterPro" id="IPR009029">
    <property type="entry name" value="HMG_CoA_Rdtase_sub-bd_dom_sf"/>
</dbReference>
<accession>A0A9D2G1Z8</accession>
<evidence type="ECO:0000256" key="3">
    <source>
        <dbReference type="RuleBase" id="RU361219"/>
    </source>
</evidence>
<dbReference type="AlphaFoldDB" id="A0A9D2G1Z8"/>
<comment type="catalytic activity">
    <reaction evidence="3">
        <text>(R)-mevalonate + 2 NAD(+) + CoA = (3S)-3-hydroxy-3-methylglutaryl-CoA + 2 NADH + 2 H(+)</text>
        <dbReference type="Rhea" id="RHEA:14833"/>
        <dbReference type="ChEBI" id="CHEBI:15378"/>
        <dbReference type="ChEBI" id="CHEBI:36464"/>
        <dbReference type="ChEBI" id="CHEBI:43074"/>
        <dbReference type="ChEBI" id="CHEBI:57287"/>
        <dbReference type="ChEBI" id="CHEBI:57540"/>
        <dbReference type="ChEBI" id="CHEBI:57945"/>
        <dbReference type="EC" id="1.1.1.88"/>
    </reaction>
</comment>
<proteinExistence type="inferred from homology"/>
<dbReference type="SUPFAM" id="SSF55035">
    <property type="entry name" value="NAD-binding domain of HMG-CoA reductase"/>
    <property type="match status" value="1"/>
</dbReference>
<dbReference type="GO" id="GO:0140643">
    <property type="term" value="F:hydroxymethylglutaryl-CoA reductase (NADH) activity"/>
    <property type="evidence" value="ECO:0007669"/>
    <property type="project" value="UniProtKB-EC"/>
</dbReference>
<evidence type="ECO:0000256" key="1">
    <source>
        <dbReference type="ARBA" id="ARBA00007661"/>
    </source>
</evidence>
<dbReference type="Pfam" id="PF00368">
    <property type="entry name" value="HMG-CoA_red"/>
    <property type="match status" value="1"/>
</dbReference>
<dbReference type="CDD" id="cd00644">
    <property type="entry name" value="HMG-CoA_reductase_classII"/>
    <property type="match status" value="1"/>
</dbReference>
<comment type="caution">
    <text evidence="4">The sequence shown here is derived from an EMBL/GenBank/DDBJ whole genome shotgun (WGS) entry which is preliminary data.</text>
</comment>
<organism evidence="4 5">
    <name type="scientific">Candidatus Atopostipes pullistercoris</name>
    <dbReference type="NCBI Taxonomy" id="2838467"/>
    <lineage>
        <taxon>Bacteria</taxon>
        <taxon>Bacillati</taxon>
        <taxon>Bacillota</taxon>
        <taxon>Bacilli</taxon>
        <taxon>Lactobacillales</taxon>
        <taxon>Carnobacteriaceae</taxon>
        <taxon>Atopostipes</taxon>
    </lineage>
</organism>
<evidence type="ECO:0000313" key="5">
    <source>
        <dbReference type="Proteomes" id="UP000824106"/>
    </source>
</evidence>
<comment type="similarity">
    <text evidence="1 3">Belongs to the HMG-CoA reductase family.</text>
</comment>
<dbReference type="PROSITE" id="PS01192">
    <property type="entry name" value="HMG_COA_REDUCTASE_3"/>
    <property type="match status" value="1"/>
</dbReference>
<dbReference type="EMBL" id="DXAZ01000122">
    <property type="protein sequence ID" value="HIZ71599.1"/>
    <property type="molecule type" value="Genomic_DNA"/>
</dbReference>
<dbReference type="InterPro" id="IPR009023">
    <property type="entry name" value="HMG_CoA_Rdtase_NAD(P)-bd_sf"/>
</dbReference>
<dbReference type="GO" id="GO:0015936">
    <property type="term" value="P:coenzyme A metabolic process"/>
    <property type="evidence" value="ECO:0007669"/>
    <property type="project" value="InterPro"/>
</dbReference>
<dbReference type="PANTHER" id="PTHR10572">
    <property type="entry name" value="3-HYDROXY-3-METHYLGLUTARYL-COENZYME A REDUCTASE"/>
    <property type="match status" value="1"/>
</dbReference>
<comment type="pathway">
    <text evidence="3">Metabolic intermediate metabolism; (R)-mevalonate degradation; (S)-3-hydroxy-3-methylglutaryl-CoA from (R)-mevalonate: step 1/1.</text>
</comment>
<gene>
    <name evidence="4" type="ORF">H9808_07555</name>
</gene>
<name>A0A9D2G1Z8_9LACT</name>
<reference evidence="4" key="1">
    <citation type="journal article" date="2021" name="PeerJ">
        <title>Extensive microbial diversity within the chicken gut microbiome revealed by metagenomics and culture.</title>
        <authorList>
            <person name="Gilroy R."/>
            <person name="Ravi A."/>
            <person name="Getino M."/>
            <person name="Pursley I."/>
            <person name="Horton D.L."/>
            <person name="Alikhan N.F."/>
            <person name="Baker D."/>
            <person name="Gharbi K."/>
            <person name="Hall N."/>
            <person name="Watson M."/>
            <person name="Adriaenssens E.M."/>
            <person name="Foster-Nyarko E."/>
            <person name="Jarju S."/>
            <person name="Secka A."/>
            <person name="Antonio M."/>
            <person name="Oren A."/>
            <person name="Chaudhuri R.R."/>
            <person name="La Ragione R."/>
            <person name="Hildebrand F."/>
            <person name="Pallen M.J."/>
        </authorList>
    </citation>
    <scope>NUCLEOTIDE SEQUENCE</scope>
    <source>
        <strain evidence="4">CHK169-4300</strain>
    </source>
</reference>
<sequence length="433" mass="47260">MKKEILHHFYKKSYAEKIEALYRAEAISKEDYESLKNETLKLSPSVANQMIENYILNYEFPFGVAMNFVIDEKECLIPMVTEEPSVVAAASNAGKIIGQSGGFQTEMKKRLMIGQIALTDVLDVKVATKNIQENKEKIIDLANAAHPSILNYGGGAQRVEVRLVEADAKFDTPEFLVVHLIVDTGEAMGANIVNTMAEAVAPFIVELSGGSRLMNILSNYSTESIATARCIVHPKYLATKTMNGELVRDRIIEATQFALADTYRAVTHNKGIMNGIDAVLLATGNDWRAVEAGAHAYASKDGQYRSLSRWSKDNEGNLVGEMKLPLSIGSVGGTLSIHPSAQFAYRLLDQPSAAELSRILVAVGLAQNLAALRALVTEGIQKGHMSLQARSLAIRVGATGKNIERVATRLQNAEHMNSKTAQKILDDLSKNDL</sequence>
<dbReference type="InterPro" id="IPR004553">
    <property type="entry name" value="HMG_CoA_Rdtase_bac-typ"/>
</dbReference>
<evidence type="ECO:0000256" key="2">
    <source>
        <dbReference type="ARBA" id="ARBA00023002"/>
    </source>
</evidence>
<dbReference type="PANTHER" id="PTHR10572:SF24">
    <property type="entry name" value="3-HYDROXY-3-METHYLGLUTARYL-COENZYME A REDUCTASE"/>
    <property type="match status" value="1"/>
</dbReference>
<dbReference type="PROSITE" id="PS50065">
    <property type="entry name" value="HMG_COA_REDUCTASE_4"/>
    <property type="match status" value="1"/>
</dbReference>
<protein>
    <recommendedName>
        <fullName evidence="3">3-hydroxy-3-methylglutaryl coenzyme A reductase</fullName>
        <shortName evidence="3">HMG-CoA reductase</shortName>
        <ecNumber evidence="3">1.1.1.88</ecNumber>
    </recommendedName>
</protein>
<dbReference type="Gene3D" id="1.10.8.660">
    <property type="match status" value="1"/>
</dbReference>
<dbReference type="GO" id="GO:0004420">
    <property type="term" value="F:hydroxymethylglutaryl-CoA reductase (NADPH) activity"/>
    <property type="evidence" value="ECO:0007669"/>
    <property type="project" value="InterPro"/>
</dbReference>
<dbReference type="Gene3D" id="3.90.770.10">
    <property type="entry name" value="3-hydroxy-3-methylglutaryl-coenzyme A Reductase, Chain A, domain 2"/>
    <property type="match status" value="2"/>
</dbReference>
<dbReference type="InterPro" id="IPR002202">
    <property type="entry name" value="HMG_CoA_Rdtase"/>
</dbReference>